<dbReference type="Proteomes" id="UP000195807">
    <property type="component" value="Plasmid pCME4A9II"/>
</dbReference>
<dbReference type="Gene3D" id="3.40.1090.10">
    <property type="entry name" value="Cytosolic phospholipase A2 catalytic domain"/>
    <property type="match status" value="1"/>
</dbReference>
<dbReference type="AlphaFoldDB" id="A0A217EZ26"/>
<keyword evidence="2" id="KW-0442">Lipid degradation</keyword>
<sequence>MAMRTRKELRLTMMPGQAIDLVRTLVLGVLGPALLLGGCASFDRQPFEAAQIEAAHAPDSPKIRHWANSPDLLTQISIAPPPPGAPLRVLALSGGGDDGAYGAGFLNGWSQTGKRPEFAVVTGVSTGALIAPFALLGPDYDDELKRAYTEITPDDIYKDRFALAIPFSTSVATTGPLEALIARFATDAVIDAIGEEHRKGRRLFVGTVSLDRPGNAIWDMGAIAAGDAPGRYALFRRILLASSSVPVQFPPVLIEMEAQGERISELHVDGGTIATLMAAPPVANDQILRDSQSPTELYLLVNGKMAGEFELIEAGLSSIAKRTLEAMLFSSLQDRVASAYVWARSTGAGYHLTFIEQDFDADEHDLFEQDYMRTLFDYGVERGRAQAWQDSPPSSDPDTVASAVPETTSSED</sequence>
<feature type="short sequence motif" description="GXSXG" evidence="2">
    <location>
        <begin position="123"/>
        <end position="127"/>
    </location>
</feature>
<feature type="domain" description="PNPLA" evidence="4">
    <location>
        <begin position="90"/>
        <end position="282"/>
    </location>
</feature>
<feature type="active site" description="Nucleophile" evidence="2">
    <location>
        <position position="125"/>
    </location>
</feature>
<gene>
    <name evidence="5" type="ORF">A9D14_18830</name>
</gene>
<evidence type="ECO:0000313" key="6">
    <source>
        <dbReference type="Proteomes" id="UP000195807"/>
    </source>
</evidence>
<dbReference type="Pfam" id="PF01734">
    <property type="entry name" value="Patatin"/>
    <property type="match status" value="1"/>
</dbReference>
<evidence type="ECO:0000313" key="5">
    <source>
        <dbReference type="EMBL" id="ARU18392.1"/>
    </source>
</evidence>
<keyword evidence="5" id="KW-0614">Plasmid</keyword>
<keyword evidence="6" id="KW-1185">Reference proteome</keyword>
<dbReference type="PROSITE" id="PS51635">
    <property type="entry name" value="PNPLA"/>
    <property type="match status" value="1"/>
</dbReference>
<dbReference type="InterPro" id="IPR002641">
    <property type="entry name" value="PNPLA_dom"/>
</dbReference>
<dbReference type="InterPro" id="IPR016035">
    <property type="entry name" value="Acyl_Trfase/lysoPLipase"/>
</dbReference>
<dbReference type="KEGG" id="cman:A9D14_18830"/>
<proteinExistence type="predicted"/>
<dbReference type="GO" id="GO:0016787">
    <property type="term" value="F:hydrolase activity"/>
    <property type="evidence" value="ECO:0007669"/>
    <property type="project" value="UniProtKB-UniRule"/>
</dbReference>
<feature type="short sequence motif" description="DGA/G" evidence="2">
    <location>
        <begin position="269"/>
        <end position="271"/>
    </location>
</feature>
<protein>
    <recommendedName>
        <fullName evidence="4">PNPLA domain-containing protein</fullName>
    </recommendedName>
</protein>
<dbReference type="GO" id="GO:0016042">
    <property type="term" value="P:lipid catabolic process"/>
    <property type="evidence" value="ECO:0007669"/>
    <property type="project" value="UniProtKB-UniRule"/>
</dbReference>
<dbReference type="SUPFAM" id="SSF52151">
    <property type="entry name" value="FabD/lysophospholipase-like"/>
    <property type="match status" value="1"/>
</dbReference>
<feature type="compositionally biased region" description="Polar residues" evidence="3">
    <location>
        <begin position="388"/>
        <end position="397"/>
    </location>
</feature>
<dbReference type="EMBL" id="CP019604">
    <property type="protein sequence ID" value="ARU18392.1"/>
    <property type="molecule type" value="Genomic_DNA"/>
</dbReference>
<reference evidence="5 6" key="1">
    <citation type="submission" date="2017-01" db="EMBL/GenBank/DDBJ databases">
        <title>Complete genome sequence of esterase-producing bacterium Croceicoccus marinus E4A9.</title>
        <authorList>
            <person name="Wu Y.-H."/>
            <person name="Cheng H."/>
            <person name="Xu L."/>
            <person name="Huo Y.-Y."/>
            <person name="Wang C.-S."/>
            <person name="Xu X.-W."/>
        </authorList>
    </citation>
    <scope>NUCLEOTIDE SEQUENCE [LARGE SCALE GENOMIC DNA]</scope>
    <source>
        <strain evidence="5 6">E4A9</strain>
        <plasmid evidence="6">Plasmid pcme4a9ii</plasmid>
    </source>
</reference>
<feature type="short sequence motif" description="GXGXXG" evidence="2">
    <location>
        <begin position="94"/>
        <end position="99"/>
    </location>
</feature>
<evidence type="ECO:0000256" key="2">
    <source>
        <dbReference type="PROSITE-ProRule" id="PRU01161"/>
    </source>
</evidence>
<feature type="active site" description="Proton acceptor" evidence="2">
    <location>
        <position position="269"/>
    </location>
</feature>
<evidence type="ECO:0000256" key="1">
    <source>
        <dbReference type="ARBA" id="ARBA00023098"/>
    </source>
</evidence>
<dbReference type="STRING" id="450378.GCA_001661675_03781"/>
<organism evidence="5 6">
    <name type="scientific">Croceicoccus marinus</name>
    <dbReference type="NCBI Taxonomy" id="450378"/>
    <lineage>
        <taxon>Bacteria</taxon>
        <taxon>Pseudomonadati</taxon>
        <taxon>Pseudomonadota</taxon>
        <taxon>Alphaproteobacteria</taxon>
        <taxon>Sphingomonadales</taxon>
        <taxon>Erythrobacteraceae</taxon>
        <taxon>Croceicoccus</taxon>
    </lineage>
</organism>
<evidence type="ECO:0000259" key="4">
    <source>
        <dbReference type="PROSITE" id="PS51635"/>
    </source>
</evidence>
<name>A0A217EZ26_9SPHN</name>
<evidence type="ECO:0000256" key="3">
    <source>
        <dbReference type="SAM" id="MobiDB-lite"/>
    </source>
</evidence>
<accession>A0A217EZ26</accession>
<geneLocation type="plasmid" evidence="6">
    <name>pcme4a9ii</name>
</geneLocation>
<keyword evidence="1 2" id="KW-0443">Lipid metabolism</keyword>
<keyword evidence="2" id="KW-0378">Hydrolase</keyword>
<feature type="region of interest" description="Disordered" evidence="3">
    <location>
        <begin position="386"/>
        <end position="412"/>
    </location>
</feature>